<evidence type="ECO:0000313" key="3">
    <source>
        <dbReference type="Proteomes" id="UP001140949"/>
    </source>
</evidence>
<comment type="caution">
    <text evidence="2">The sequence shown here is derived from an EMBL/GenBank/DDBJ whole genome shotgun (WGS) entry which is preliminary data.</text>
</comment>
<dbReference type="AlphaFoldDB" id="A0AAX6GL52"/>
<reference evidence="2" key="1">
    <citation type="journal article" date="2023" name="GigaByte">
        <title>Genome assembly of the bearded iris, Iris pallida Lam.</title>
        <authorList>
            <person name="Bruccoleri R.E."/>
            <person name="Oakeley E.J."/>
            <person name="Faust A.M.E."/>
            <person name="Altorfer M."/>
            <person name="Dessus-Babus S."/>
            <person name="Burckhardt D."/>
            <person name="Oertli M."/>
            <person name="Naumann U."/>
            <person name="Petersen F."/>
            <person name="Wong J."/>
        </authorList>
    </citation>
    <scope>NUCLEOTIDE SEQUENCE</scope>
    <source>
        <strain evidence="2">GSM-AAB239-AS_SAM_17_03QT</strain>
    </source>
</reference>
<keyword evidence="3" id="KW-1185">Reference proteome</keyword>
<protein>
    <submittedName>
        <fullName evidence="2">Pollen-specific leucine-rich repeat extensin-like protein 3</fullName>
    </submittedName>
</protein>
<dbReference type="Proteomes" id="UP001140949">
    <property type="component" value="Unassembled WGS sequence"/>
</dbReference>
<evidence type="ECO:0000313" key="2">
    <source>
        <dbReference type="EMBL" id="KAJ6829476.1"/>
    </source>
</evidence>
<organism evidence="2 3">
    <name type="scientific">Iris pallida</name>
    <name type="common">Sweet iris</name>
    <dbReference type="NCBI Taxonomy" id="29817"/>
    <lineage>
        <taxon>Eukaryota</taxon>
        <taxon>Viridiplantae</taxon>
        <taxon>Streptophyta</taxon>
        <taxon>Embryophyta</taxon>
        <taxon>Tracheophyta</taxon>
        <taxon>Spermatophyta</taxon>
        <taxon>Magnoliopsida</taxon>
        <taxon>Liliopsida</taxon>
        <taxon>Asparagales</taxon>
        <taxon>Iridaceae</taxon>
        <taxon>Iridoideae</taxon>
        <taxon>Irideae</taxon>
        <taxon>Iris</taxon>
    </lineage>
</organism>
<gene>
    <name evidence="1" type="ORF">M6B38_133655</name>
    <name evidence="2" type="ORF">M6B38_357765</name>
</gene>
<dbReference type="EMBL" id="JANAVB010018599">
    <property type="protein sequence ID" value="KAJ6829476.1"/>
    <property type="molecule type" value="Genomic_DNA"/>
</dbReference>
<dbReference type="EMBL" id="JANAVB010028640">
    <property type="protein sequence ID" value="KAJ6815673.1"/>
    <property type="molecule type" value="Genomic_DNA"/>
</dbReference>
<evidence type="ECO:0000313" key="1">
    <source>
        <dbReference type="EMBL" id="KAJ6815673.1"/>
    </source>
</evidence>
<proteinExistence type="predicted"/>
<reference evidence="2" key="2">
    <citation type="submission" date="2023-04" db="EMBL/GenBank/DDBJ databases">
        <authorList>
            <person name="Bruccoleri R.E."/>
            <person name="Oakeley E.J."/>
            <person name="Faust A.-M."/>
            <person name="Dessus-Babus S."/>
            <person name="Altorfer M."/>
            <person name="Burckhardt D."/>
            <person name="Oertli M."/>
            <person name="Naumann U."/>
            <person name="Petersen F."/>
            <person name="Wong J."/>
        </authorList>
    </citation>
    <scope>NUCLEOTIDE SEQUENCE</scope>
    <source>
        <strain evidence="2">GSM-AAB239-AS_SAM_17_03QT</strain>
        <tissue evidence="2">Leaf</tissue>
    </source>
</reference>
<accession>A0AAX6GL52</accession>
<name>A0AAX6GL52_IRIPA</name>
<sequence>MERQVLVQAACRVFYFVSINVAATSNPM</sequence>